<feature type="region of interest" description="Disordered" evidence="1">
    <location>
        <begin position="1"/>
        <end position="52"/>
    </location>
</feature>
<evidence type="ECO:0000256" key="1">
    <source>
        <dbReference type="SAM" id="MobiDB-lite"/>
    </source>
</evidence>
<gene>
    <name evidence="2" type="ORF">J2S49_000858</name>
</gene>
<comment type="caution">
    <text evidence="2">The sequence shown here is derived from an EMBL/GenBank/DDBJ whole genome shotgun (WGS) entry which is preliminary data.</text>
</comment>
<organism evidence="2 3">
    <name type="scientific">Arcanobacterium wilhelmae</name>
    <dbReference type="NCBI Taxonomy" id="1803177"/>
    <lineage>
        <taxon>Bacteria</taxon>
        <taxon>Bacillati</taxon>
        <taxon>Actinomycetota</taxon>
        <taxon>Actinomycetes</taxon>
        <taxon>Actinomycetales</taxon>
        <taxon>Actinomycetaceae</taxon>
        <taxon>Arcanobacterium</taxon>
    </lineage>
</organism>
<name>A0ABT9NAN5_9ACTO</name>
<keyword evidence="3" id="KW-1185">Reference proteome</keyword>
<dbReference type="EMBL" id="JAUSQW010000001">
    <property type="protein sequence ID" value="MDP9800782.1"/>
    <property type="molecule type" value="Genomic_DNA"/>
</dbReference>
<proteinExistence type="predicted"/>
<dbReference type="Proteomes" id="UP001235966">
    <property type="component" value="Unassembled WGS sequence"/>
</dbReference>
<accession>A0ABT9NAN5</accession>
<evidence type="ECO:0000313" key="2">
    <source>
        <dbReference type="EMBL" id="MDP9800782.1"/>
    </source>
</evidence>
<evidence type="ECO:0000313" key="3">
    <source>
        <dbReference type="Proteomes" id="UP001235966"/>
    </source>
</evidence>
<sequence length="52" mass="5325">MGEHNHNTGVGGLNYRAEKKQIGGTPGNARRAGSKAPGPPIAIAEVTTLSKN</sequence>
<protein>
    <submittedName>
        <fullName evidence="2">Uncharacterized protein</fullName>
    </submittedName>
</protein>
<reference evidence="2 3" key="1">
    <citation type="submission" date="2023-07" db="EMBL/GenBank/DDBJ databases">
        <title>Sequencing the genomes of 1000 actinobacteria strains.</title>
        <authorList>
            <person name="Klenk H.-P."/>
        </authorList>
    </citation>
    <scope>NUCLEOTIDE SEQUENCE [LARGE SCALE GENOMIC DNA]</scope>
    <source>
        <strain evidence="2 3">DSM 102162</strain>
    </source>
</reference>